<dbReference type="AlphaFoldDB" id="A0A1G1Y5Z8"/>
<sequence length="372" mass="42256">MRIGIDARMYGPEATTGIGAYIKNLTDQLFFLDQKNEYFLFMREPAYSRFVCPRPGIKKIKADFPWYSFSEQLKIPLVLLKYRLDLVHFPHFNAAIFYPKKFVITIHDITPKFFPGPKAKKSLIRRFGYEAVFRLSLWRAKKIIAISRYTKENLIKYFKAPEKSIAVIYPGVDANCREIFDQNQMAAFKEKYGIVKPFIFYVGVWRDHKNLPALIKAFEILKSKLKTDCQLVLGGQDDSRYPEIGEALAASPFKSEIIAPGFIPEKDLPLFYAAAALFVLPSFCEGFGLVALEAMACGCPVIGSKTTSLPEILGQAALYFNPQKPEEIAALARRILTDPALAEDLKTRGLARAKQYNWQDCAKKVLALYQSL</sequence>
<accession>A0A1G1Y5Z8</accession>
<gene>
    <name evidence="4" type="ORF">A2663_04510</name>
</gene>
<evidence type="ECO:0000259" key="2">
    <source>
        <dbReference type="Pfam" id="PF00534"/>
    </source>
</evidence>
<dbReference type="InterPro" id="IPR028098">
    <property type="entry name" value="Glyco_trans_4-like_N"/>
</dbReference>
<reference evidence="4 5" key="1">
    <citation type="journal article" date="2016" name="Nat. Commun.">
        <title>Thousands of microbial genomes shed light on interconnected biogeochemical processes in an aquifer system.</title>
        <authorList>
            <person name="Anantharaman K."/>
            <person name="Brown C.T."/>
            <person name="Hug L.A."/>
            <person name="Sharon I."/>
            <person name="Castelle C.J."/>
            <person name="Probst A.J."/>
            <person name="Thomas B.C."/>
            <person name="Singh A."/>
            <person name="Wilkins M.J."/>
            <person name="Karaoz U."/>
            <person name="Brodie E.L."/>
            <person name="Williams K.H."/>
            <person name="Hubbard S.S."/>
            <person name="Banfield J.F."/>
        </authorList>
    </citation>
    <scope>NUCLEOTIDE SEQUENCE [LARGE SCALE GENOMIC DNA]</scope>
</reference>
<proteinExistence type="predicted"/>
<evidence type="ECO:0000259" key="3">
    <source>
        <dbReference type="Pfam" id="PF13439"/>
    </source>
</evidence>
<dbReference type="SUPFAM" id="SSF53756">
    <property type="entry name" value="UDP-Glycosyltransferase/glycogen phosphorylase"/>
    <property type="match status" value="1"/>
</dbReference>
<dbReference type="Pfam" id="PF00534">
    <property type="entry name" value="Glycos_transf_1"/>
    <property type="match status" value="1"/>
</dbReference>
<dbReference type="CDD" id="cd03809">
    <property type="entry name" value="GT4_MtfB-like"/>
    <property type="match status" value="1"/>
</dbReference>
<evidence type="ECO:0000256" key="1">
    <source>
        <dbReference type="ARBA" id="ARBA00022679"/>
    </source>
</evidence>
<dbReference type="Gene3D" id="3.40.50.2000">
    <property type="entry name" value="Glycogen Phosphorylase B"/>
    <property type="match status" value="2"/>
</dbReference>
<dbReference type="InterPro" id="IPR001296">
    <property type="entry name" value="Glyco_trans_1"/>
</dbReference>
<evidence type="ECO:0008006" key="6">
    <source>
        <dbReference type="Google" id="ProtNLM"/>
    </source>
</evidence>
<protein>
    <recommendedName>
        <fullName evidence="6">Glycosyl transferase family 1</fullName>
    </recommendedName>
</protein>
<feature type="domain" description="Glycosyl transferase family 1" evidence="2">
    <location>
        <begin position="196"/>
        <end position="349"/>
    </location>
</feature>
<comment type="caution">
    <text evidence="4">The sequence shown here is derived from an EMBL/GenBank/DDBJ whole genome shotgun (WGS) entry which is preliminary data.</text>
</comment>
<keyword evidence="1" id="KW-0808">Transferase</keyword>
<dbReference type="PANTHER" id="PTHR46401:SF2">
    <property type="entry name" value="GLYCOSYLTRANSFERASE WBBK-RELATED"/>
    <property type="match status" value="1"/>
</dbReference>
<evidence type="ECO:0000313" key="5">
    <source>
        <dbReference type="Proteomes" id="UP000178432"/>
    </source>
</evidence>
<name>A0A1G1Y5Z8_9BACT</name>
<dbReference type="GO" id="GO:0009103">
    <property type="term" value="P:lipopolysaccharide biosynthetic process"/>
    <property type="evidence" value="ECO:0007669"/>
    <property type="project" value="TreeGrafter"/>
</dbReference>
<feature type="domain" description="Glycosyltransferase subfamily 4-like N-terminal" evidence="3">
    <location>
        <begin position="51"/>
        <end position="174"/>
    </location>
</feature>
<evidence type="ECO:0000313" key="4">
    <source>
        <dbReference type="EMBL" id="OGY47765.1"/>
    </source>
</evidence>
<organism evidence="4 5">
    <name type="scientific">Candidatus Buchananbacteria bacterium RIFCSPHIGHO2_01_FULL_46_12</name>
    <dbReference type="NCBI Taxonomy" id="1797536"/>
    <lineage>
        <taxon>Bacteria</taxon>
        <taxon>Candidatus Buchananiibacteriota</taxon>
    </lineage>
</organism>
<dbReference type="FunFam" id="3.40.50.2000:FF:000119">
    <property type="entry name" value="Glycosyl transferase group 1"/>
    <property type="match status" value="1"/>
</dbReference>
<dbReference type="PANTHER" id="PTHR46401">
    <property type="entry name" value="GLYCOSYLTRANSFERASE WBBK-RELATED"/>
    <property type="match status" value="1"/>
</dbReference>
<dbReference type="EMBL" id="MHIF01000027">
    <property type="protein sequence ID" value="OGY47765.1"/>
    <property type="molecule type" value="Genomic_DNA"/>
</dbReference>
<dbReference type="Proteomes" id="UP000178432">
    <property type="component" value="Unassembled WGS sequence"/>
</dbReference>
<dbReference type="GO" id="GO:0016757">
    <property type="term" value="F:glycosyltransferase activity"/>
    <property type="evidence" value="ECO:0007669"/>
    <property type="project" value="InterPro"/>
</dbReference>
<dbReference type="Pfam" id="PF13439">
    <property type="entry name" value="Glyco_transf_4"/>
    <property type="match status" value="1"/>
</dbReference>